<dbReference type="InParanoid" id="A0A152A1X9"/>
<dbReference type="PANTHER" id="PTHR13291">
    <property type="entry name" value="JOSEPHIN 1, 2"/>
    <property type="match status" value="1"/>
</dbReference>
<organism evidence="8 9">
    <name type="scientific">Tieghemostelium lacteum</name>
    <name type="common">Slime mold</name>
    <name type="synonym">Dictyostelium lacteum</name>
    <dbReference type="NCBI Taxonomy" id="361077"/>
    <lineage>
        <taxon>Eukaryota</taxon>
        <taxon>Amoebozoa</taxon>
        <taxon>Evosea</taxon>
        <taxon>Eumycetozoa</taxon>
        <taxon>Dictyostelia</taxon>
        <taxon>Dictyosteliales</taxon>
        <taxon>Raperosteliaceae</taxon>
        <taxon>Tieghemostelium</taxon>
    </lineage>
</organism>
<dbReference type="EMBL" id="LODT01000016">
    <property type="protein sequence ID" value="KYR00248.1"/>
    <property type="molecule type" value="Genomic_DNA"/>
</dbReference>
<comment type="caution">
    <text evidence="6">Lacks conserved residue(s) required for the propagation of feature annotation.</text>
</comment>
<proteinExistence type="predicted"/>
<evidence type="ECO:0000313" key="9">
    <source>
        <dbReference type="Proteomes" id="UP000076078"/>
    </source>
</evidence>
<evidence type="ECO:0000256" key="4">
    <source>
        <dbReference type="ARBA" id="ARBA00022786"/>
    </source>
</evidence>
<keyword evidence="9" id="KW-1185">Reference proteome</keyword>
<dbReference type="FunCoup" id="A0A152A1X9">
    <property type="interactions" value="24"/>
</dbReference>
<evidence type="ECO:0000313" key="8">
    <source>
        <dbReference type="EMBL" id="KYR00248.1"/>
    </source>
</evidence>
<dbReference type="EC" id="3.4.19.12" evidence="2"/>
<evidence type="ECO:0000256" key="2">
    <source>
        <dbReference type="ARBA" id="ARBA00012759"/>
    </source>
</evidence>
<dbReference type="PROSITE" id="PS50957">
    <property type="entry name" value="JOSEPHIN"/>
    <property type="match status" value="1"/>
</dbReference>
<dbReference type="InterPro" id="IPR040053">
    <property type="entry name" value="JOSD1/2"/>
</dbReference>
<dbReference type="InterPro" id="IPR006155">
    <property type="entry name" value="Josephin"/>
</dbReference>
<keyword evidence="4" id="KW-0833">Ubl conjugation pathway</keyword>
<dbReference type="GO" id="GO:0004843">
    <property type="term" value="F:cysteine-type deubiquitinase activity"/>
    <property type="evidence" value="ECO:0007669"/>
    <property type="project" value="UniProtKB-EC"/>
</dbReference>
<dbReference type="GO" id="GO:0006508">
    <property type="term" value="P:proteolysis"/>
    <property type="evidence" value="ECO:0007669"/>
    <property type="project" value="UniProtKB-KW"/>
</dbReference>
<evidence type="ECO:0000256" key="5">
    <source>
        <dbReference type="ARBA" id="ARBA00022801"/>
    </source>
</evidence>
<dbReference type="STRING" id="361077.A0A152A1X9"/>
<evidence type="ECO:0000256" key="1">
    <source>
        <dbReference type="ARBA" id="ARBA00000707"/>
    </source>
</evidence>
<evidence type="ECO:0000259" key="7">
    <source>
        <dbReference type="PROSITE" id="PS50957"/>
    </source>
</evidence>
<dbReference type="AlphaFoldDB" id="A0A152A1X9"/>
<gene>
    <name evidence="8" type="ORF">DLAC_03411</name>
</gene>
<evidence type="ECO:0000256" key="3">
    <source>
        <dbReference type="ARBA" id="ARBA00022670"/>
    </source>
</evidence>
<dbReference type="Pfam" id="PF02099">
    <property type="entry name" value="Josephin"/>
    <property type="match status" value="1"/>
</dbReference>
<dbReference type="Proteomes" id="UP000076078">
    <property type="component" value="Unassembled WGS sequence"/>
</dbReference>
<dbReference type="GO" id="GO:0016579">
    <property type="term" value="P:protein deubiquitination"/>
    <property type="evidence" value="ECO:0007669"/>
    <property type="project" value="InterPro"/>
</dbReference>
<feature type="domain" description="Josephin" evidence="7">
    <location>
        <begin position="7"/>
        <end position="127"/>
    </location>
</feature>
<keyword evidence="3" id="KW-0645">Protease</keyword>
<name>A0A152A1X9_TIELA</name>
<protein>
    <recommendedName>
        <fullName evidence="2">ubiquitinyl hydrolase 1</fullName>
        <ecNumber evidence="2">3.4.19.12</ecNumber>
    </recommendedName>
</protein>
<comment type="caution">
    <text evidence="8">The sequence shown here is derived from an EMBL/GenBank/DDBJ whole genome shotgun (WGS) entry which is preliminary data.</text>
</comment>
<keyword evidence="5" id="KW-0378">Hydrolase</keyword>
<dbReference type="OrthoDB" id="422700at2759"/>
<accession>A0A152A1X9</accession>
<dbReference type="PANTHER" id="PTHR13291:SF0">
    <property type="entry name" value="JOSEPHIN-LIKE PROTEIN"/>
    <property type="match status" value="1"/>
</dbReference>
<reference evidence="8 9" key="1">
    <citation type="submission" date="2015-12" db="EMBL/GenBank/DDBJ databases">
        <title>Dictyostelia acquired genes for synthesis and detection of signals that induce cell-type specialization by lateral gene transfer from prokaryotes.</title>
        <authorList>
            <person name="Gloeckner G."/>
            <person name="Schaap P."/>
        </authorList>
    </citation>
    <scope>NUCLEOTIDE SEQUENCE [LARGE SCALE GENOMIC DNA]</scope>
    <source>
        <strain evidence="8 9">TK</strain>
    </source>
</reference>
<sequence length="193" mass="22935">MSQNEEITYKYFEKQRLKLCGMHALNNLLQEEKFKQKDLDAIAYEIDVSNRFFNPHKSVFGIGNYDANVLIKALTDIGYQVTWFDKRKPTTEIDFSMNLYGLVINTMEKRFFNIYHARHWIAIKNLNFGKPPTQPNEHITIDQLTITENQSNQQYKFVEFNSEHRHPKLIDNIHTYIQDTIKNKNGEVLLVYR</sequence>
<dbReference type="SMART" id="SM01246">
    <property type="entry name" value="Josephin"/>
    <property type="match status" value="1"/>
</dbReference>
<dbReference type="Gene3D" id="3.90.70.40">
    <property type="match status" value="1"/>
</dbReference>
<comment type="catalytic activity">
    <reaction evidence="1">
        <text>Thiol-dependent hydrolysis of ester, thioester, amide, peptide and isopeptide bonds formed by the C-terminal Gly of ubiquitin (a 76-residue protein attached to proteins as an intracellular targeting signal).</text>
        <dbReference type="EC" id="3.4.19.12"/>
    </reaction>
</comment>
<evidence type="ECO:0000256" key="6">
    <source>
        <dbReference type="PROSITE-ProRule" id="PRU00331"/>
    </source>
</evidence>